<keyword evidence="1" id="KW-0732">Signal</keyword>
<dbReference type="Proteomes" id="UP001550603">
    <property type="component" value="Unassembled WGS sequence"/>
</dbReference>
<name>A0ABV2XLS4_9ACTN</name>
<dbReference type="RefSeq" id="WP_359784296.1">
    <property type="nucleotide sequence ID" value="NZ_JBEYBN010000001.1"/>
</dbReference>
<keyword evidence="3" id="KW-1185">Reference proteome</keyword>
<reference evidence="2 3" key="1">
    <citation type="submission" date="2024-06" db="EMBL/GenBank/DDBJ databases">
        <title>The Natural Products Discovery Center: Release of the First 8490 Sequenced Strains for Exploring Actinobacteria Biosynthetic Diversity.</title>
        <authorList>
            <person name="Kalkreuter E."/>
            <person name="Kautsar S.A."/>
            <person name="Yang D."/>
            <person name="Bader C.D."/>
            <person name="Teijaro C.N."/>
            <person name="Fluegel L."/>
            <person name="Davis C.M."/>
            <person name="Simpson J.R."/>
            <person name="Lauterbach L."/>
            <person name="Steele A.D."/>
            <person name="Gui C."/>
            <person name="Meng S."/>
            <person name="Li G."/>
            <person name="Viehrig K."/>
            <person name="Ye F."/>
            <person name="Su P."/>
            <person name="Kiefer A.F."/>
            <person name="Nichols A."/>
            <person name="Cepeda A.J."/>
            <person name="Yan W."/>
            <person name="Fan B."/>
            <person name="Jiang Y."/>
            <person name="Adhikari A."/>
            <person name="Zheng C.-J."/>
            <person name="Schuster L."/>
            <person name="Cowan T.M."/>
            <person name="Smanski M.J."/>
            <person name="Chevrette M.G."/>
            <person name="De Carvalho L.P.S."/>
            <person name="Shen B."/>
        </authorList>
    </citation>
    <scope>NUCLEOTIDE SEQUENCE [LARGE SCALE GENOMIC DNA]</scope>
    <source>
        <strain evidence="2 3">NPDC019583</strain>
    </source>
</reference>
<evidence type="ECO:0000256" key="1">
    <source>
        <dbReference type="SAM" id="SignalP"/>
    </source>
</evidence>
<evidence type="ECO:0000313" key="2">
    <source>
        <dbReference type="EMBL" id="MEU2264951.1"/>
    </source>
</evidence>
<feature type="chain" id="PRO_5045571443" description="SH3 domain-containing protein" evidence="1">
    <location>
        <begin position="22"/>
        <end position="127"/>
    </location>
</feature>
<feature type="signal peptide" evidence="1">
    <location>
        <begin position="1"/>
        <end position="21"/>
    </location>
</feature>
<accession>A0ABV2XLS4</accession>
<sequence>MKKPITFAAAILLAASTLTVAAPAAGAVTTGTTGAAVCTNPSVRYGEPGYGFTVDWKTSPLRTGPNADCGVRKTLPAGTYFDIECSYHNGSNWWYYGVAHGQGGTWSGWLYSGNIGDLYDYERYIIC</sequence>
<proteinExistence type="predicted"/>
<evidence type="ECO:0000313" key="3">
    <source>
        <dbReference type="Proteomes" id="UP001550603"/>
    </source>
</evidence>
<organism evidence="2 3">
    <name type="scientific">Streptomyces olindensis</name>
    <dbReference type="NCBI Taxonomy" id="358823"/>
    <lineage>
        <taxon>Bacteria</taxon>
        <taxon>Bacillati</taxon>
        <taxon>Actinomycetota</taxon>
        <taxon>Actinomycetes</taxon>
        <taxon>Kitasatosporales</taxon>
        <taxon>Streptomycetaceae</taxon>
        <taxon>Streptomyces</taxon>
    </lineage>
</organism>
<evidence type="ECO:0008006" key="4">
    <source>
        <dbReference type="Google" id="ProtNLM"/>
    </source>
</evidence>
<dbReference type="EMBL" id="JBEYBN010000001">
    <property type="protein sequence ID" value="MEU2264951.1"/>
    <property type="molecule type" value="Genomic_DNA"/>
</dbReference>
<gene>
    <name evidence="2" type="ORF">ABZ568_00555</name>
</gene>
<protein>
    <recommendedName>
        <fullName evidence="4">SH3 domain-containing protein</fullName>
    </recommendedName>
</protein>
<comment type="caution">
    <text evidence="2">The sequence shown here is derived from an EMBL/GenBank/DDBJ whole genome shotgun (WGS) entry which is preliminary data.</text>
</comment>